<dbReference type="EMBL" id="AP003616">
    <property type="protein sequence ID" value="BAD35487.1"/>
    <property type="molecule type" value="Genomic_DNA"/>
</dbReference>
<protein>
    <submittedName>
        <fullName evidence="1">Uncharacterized protein</fullName>
    </submittedName>
</protein>
<gene>
    <name evidence="1" type="primary">P0490F09.22</name>
</gene>
<sequence length="136" mass="14484">MKVVYAAVVAACPAIAGGRPDGRFRACFPIIADSTSAGLLGRGRRRGAVSSSSLIDAQIETSRRHVRPVGRPAAVRACGWGRHASIMSGTTTTRHGGRGERDGSIALLGLALYIARRRRRLASLAEAYQVLDDRQT</sequence>
<proteinExistence type="predicted"/>
<organism evidence="1 2">
    <name type="scientific">Oryza sativa subsp. japonica</name>
    <name type="common">Rice</name>
    <dbReference type="NCBI Taxonomy" id="39947"/>
    <lineage>
        <taxon>Eukaryota</taxon>
        <taxon>Viridiplantae</taxon>
        <taxon>Streptophyta</taxon>
        <taxon>Embryophyta</taxon>
        <taxon>Tracheophyta</taxon>
        <taxon>Spermatophyta</taxon>
        <taxon>Magnoliopsida</taxon>
        <taxon>Liliopsida</taxon>
        <taxon>Poales</taxon>
        <taxon>Poaceae</taxon>
        <taxon>BOP clade</taxon>
        <taxon>Oryzoideae</taxon>
        <taxon>Oryzeae</taxon>
        <taxon>Oryzinae</taxon>
        <taxon>Oryza</taxon>
        <taxon>Oryza sativa</taxon>
    </lineage>
</organism>
<reference evidence="2" key="2">
    <citation type="journal article" date="2008" name="Nucleic Acids Res.">
        <title>The rice annotation project database (RAP-DB): 2008 update.</title>
        <authorList>
            <consortium name="The rice annotation project (RAP)"/>
        </authorList>
    </citation>
    <scope>GENOME REANNOTATION</scope>
    <source>
        <strain evidence="2">cv. Nipponbare</strain>
    </source>
</reference>
<evidence type="ECO:0000313" key="1">
    <source>
        <dbReference type="EMBL" id="BAD35487.1"/>
    </source>
</evidence>
<reference evidence="2" key="1">
    <citation type="journal article" date="2005" name="Nature">
        <title>The map-based sequence of the rice genome.</title>
        <authorList>
            <consortium name="International rice genome sequencing project (IRGSP)"/>
            <person name="Matsumoto T."/>
            <person name="Wu J."/>
            <person name="Kanamori H."/>
            <person name="Katayose Y."/>
            <person name="Fujisawa M."/>
            <person name="Namiki N."/>
            <person name="Mizuno H."/>
            <person name="Yamamoto K."/>
            <person name="Antonio B.A."/>
            <person name="Baba T."/>
            <person name="Sakata K."/>
            <person name="Nagamura Y."/>
            <person name="Aoki H."/>
            <person name="Arikawa K."/>
            <person name="Arita K."/>
            <person name="Bito T."/>
            <person name="Chiden Y."/>
            <person name="Fujitsuka N."/>
            <person name="Fukunaka R."/>
            <person name="Hamada M."/>
            <person name="Harada C."/>
            <person name="Hayashi A."/>
            <person name="Hijishita S."/>
            <person name="Honda M."/>
            <person name="Hosokawa S."/>
            <person name="Ichikawa Y."/>
            <person name="Idonuma A."/>
            <person name="Iijima M."/>
            <person name="Ikeda M."/>
            <person name="Ikeno M."/>
            <person name="Ito K."/>
            <person name="Ito S."/>
            <person name="Ito T."/>
            <person name="Ito Y."/>
            <person name="Ito Y."/>
            <person name="Iwabuchi A."/>
            <person name="Kamiya K."/>
            <person name="Karasawa W."/>
            <person name="Kurita K."/>
            <person name="Katagiri S."/>
            <person name="Kikuta A."/>
            <person name="Kobayashi H."/>
            <person name="Kobayashi N."/>
            <person name="Machita K."/>
            <person name="Maehara T."/>
            <person name="Masukawa M."/>
            <person name="Mizubayashi T."/>
            <person name="Mukai Y."/>
            <person name="Nagasaki H."/>
            <person name="Nagata Y."/>
            <person name="Naito S."/>
            <person name="Nakashima M."/>
            <person name="Nakama Y."/>
            <person name="Nakamichi Y."/>
            <person name="Nakamura M."/>
            <person name="Meguro A."/>
            <person name="Negishi M."/>
            <person name="Ohta I."/>
            <person name="Ohta T."/>
            <person name="Okamoto M."/>
            <person name="Ono N."/>
            <person name="Saji S."/>
            <person name="Sakaguchi M."/>
            <person name="Sakai K."/>
            <person name="Shibata M."/>
            <person name="Shimokawa T."/>
            <person name="Song J."/>
            <person name="Takazaki Y."/>
            <person name="Terasawa K."/>
            <person name="Tsugane M."/>
            <person name="Tsuji K."/>
            <person name="Ueda S."/>
            <person name="Waki K."/>
            <person name="Yamagata H."/>
            <person name="Yamamoto M."/>
            <person name="Yamamoto S."/>
            <person name="Yamane H."/>
            <person name="Yoshiki S."/>
            <person name="Yoshihara R."/>
            <person name="Yukawa K."/>
            <person name="Zhong H."/>
            <person name="Yano M."/>
            <person name="Yuan Q."/>
            <person name="Ouyang S."/>
            <person name="Liu J."/>
            <person name="Jones K.M."/>
            <person name="Gansberger K."/>
            <person name="Moffat K."/>
            <person name="Hill J."/>
            <person name="Bera J."/>
            <person name="Fadrosh D."/>
            <person name="Jin S."/>
            <person name="Johri S."/>
            <person name="Kim M."/>
            <person name="Overton L."/>
            <person name="Reardon M."/>
            <person name="Tsitrin T."/>
            <person name="Vuong H."/>
            <person name="Weaver B."/>
            <person name="Ciecko A."/>
            <person name="Tallon L."/>
            <person name="Jackson J."/>
            <person name="Pai G."/>
            <person name="Aken S.V."/>
            <person name="Utterback T."/>
            <person name="Reidmuller S."/>
            <person name="Feldblyum T."/>
            <person name="Hsiao J."/>
            <person name="Zismann V."/>
            <person name="Iobst S."/>
            <person name="de Vazeille A.R."/>
            <person name="Buell C.R."/>
            <person name="Ying K."/>
            <person name="Li Y."/>
            <person name="Lu T."/>
            <person name="Huang Y."/>
            <person name="Zhao Q."/>
            <person name="Feng Q."/>
            <person name="Zhang L."/>
            <person name="Zhu J."/>
            <person name="Weng Q."/>
            <person name="Mu J."/>
            <person name="Lu Y."/>
            <person name="Fan D."/>
            <person name="Liu Y."/>
            <person name="Guan J."/>
            <person name="Zhang Y."/>
            <person name="Yu S."/>
            <person name="Liu X."/>
            <person name="Zhang Y."/>
            <person name="Hong G."/>
            <person name="Han B."/>
            <person name="Choisne N."/>
            <person name="Demange N."/>
            <person name="Orjeda G."/>
            <person name="Samain S."/>
            <person name="Cattolico L."/>
            <person name="Pelletier E."/>
            <person name="Couloux A."/>
            <person name="Segurens B."/>
            <person name="Wincker P."/>
            <person name="D'Hont A."/>
            <person name="Scarpelli C."/>
            <person name="Weissenbach J."/>
            <person name="Salanoubat M."/>
            <person name="Quetier F."/>
            <person name="Yu Y."/>
            <person name="Kim H.R."/>
            <person name="Rambo T."/>
            <person name="Currie J."/>
            <person name="Collura K."/>
            <person name="Luo M."/>
            <person name="Yang T."/>
            <person name="Ammiraju J.S.S."/>
            <person name="Engler F."/>
            <person name="Soderlund C."/>
            <person name="Wing R.A."/>
            <person name="Palmer L.E."/>
            <person name="de la Bastide M."/>
            <person name="Spiegel L."/>
            <person name="Nascimento L."/>
            <person name="Zutavern T."/>
            <person name="O'Shaughnessy A."/>
            <person name="Dike S."/>
            <person name="Dedhia N."/>
            <person name="Preston R."/>
            <person name="Balija V."/>
            <person name="McCombie W.R."/>
            <person name="Chow T."/>
            <person name="Chen H."/>
            <person name="Chung M."/>
            <person name="Chen C."/>
            <person name="Shaw J."/>
            <person name="Wu H."/>
            <person name="Hsiao K."/>
            <person name="Chao Y."/>
            <person name="Chu M."/>
            <person name="Cheng C."/>
            <person name="Hour A."/>
            <person name="Lee P."/>
            <person name="Lin S."/>
            <person name="Lin Y."/>
            <person name="Liou J."/>
            <person name="Liu S."/>
            <person name="Hsing Y."/>
            <person name="Raghuvanshi S."/>
            <person name="Mohanty A."/>
            <person name="Bharti A.K."/>
            <person name="Gaur A."/>
            <person name="Gupta V."/>
            <person name="Kumar D."/>
            <person name="Ravi V."/>
            <person name="Vij S."/>
            <person name="Kapur A."/>
            <person name="Khurana P."/>
            <person name="Khurana P."/>
            <person name="Khurana J.P."/>
            <person name="Tyagi A.K."/>
            <person name="Gaikwad K."/>
            <person name="Singh A."/>
            <person name="Dalal V."/>
            <person name="Srivastava S."/>
            <person name="Dixit A."/>
            <person name="Pal A.K."/>
            <person name="Ghazi I.A."/>
            <person name="Yadav M."/>
            <person name="Pandit A."/>
            <person name="Bhargava A."/>
            <person name="Sureshbabu K."/>
            <person name="Batra K."/>
            <person name="Sharma T.R."/>
            <person name="Mohapatra T."/>
            <person name="Singh N.K."/>
            <person name="Messing J."/>
            <person name="Nelson A.B."/>
            <person name="Fuks G."/>
            <person name="Kavchok S."/>
            <person name="Keizer G."/>
            <person name="Linton E."/>
            <person name="Llaca V."/>
            <person name="Song R."/>
            <person name="Tanyolac B."/>
            <person name="Young S."/>
            <person name="Ho-Il K."/>
            <person name="Hahn J.H."/>
            <person name="Sangsakoo G."/>
            <person name="Vanavichit A."/>
            <person name="de Mattos Luiz.A.T."/>
            <person name="Zimmer P.D."/>
            <person name="Malone G."/>
            <person name="Dellagostin O."/>
            <person name="de Oliveira A.C."/>
            <person name="Bevan M."/>
            <person name="Bancroft I."/>
            <person name="Minx P."/>
            <person name="Cordum H."/>
            <person name="Wilson R."/>
            <person name="Cheng Z."/>
            <person name="Jin W."/>
            <person name="Jiang J."/>
            <person name="Leong S.A."/>
            <person name="Iwama H."/>
            <person name="Gojobori T."/>
            <person name="Itoh T."/>
            <person name="Niimura Y."/>
            <person name="Fujii Y."/>
            <person name="Habara T."/>
            <person name="Sakai H."/>
            <person name="Sato Y."/>
            <person name="Wilson G."/>
            <person name="Kumar K."/>
            <person name="McCouch S."/>
            <person name="Juretic N."/>
            <person name="Hoen D."/>
            <person name="Wright S."/>
            <person name="Bruskiewich R."/>
            <person name="Bureau T."/>
            <person name="Miyao A."/>
            <person name="Hirochika H."/>
            <person name="Nishikawa T."/>
            <person name="Kadowaki K."/>
            <person name="Sugiura M."/>
            <person name="Burr B."/>
            <person name="Sasaki T."/>
        </authorList>
    </citation>
    <scope>NUCLEOTIDE SEQUENCE [LARGE SCALE GENOMIC DNA]</scope>
    <source>
        <strain evidence="2">cv. Nipponbare</strain>
    </source>
</reference>
<evidence type="ECO:0000313" key="2">
    <source>
        <dbReference type="Proteomes" id="UP000000763"/>
    </source>
</evidence>
<dbReference type="AlphaFoldDB" id="Q69XH0"/>
<accession>Q69XH0</accession>
<name>Q69XH0_ORYSJ</name>
<dbReference type="Proteomes" id="UP000000763">
    <property type="component" value="Chromosome 6"/>
</dbReference>